<name>A0A1T0BBG0_9PAST</name>
<dbReference type="NCBIfam" id="TIGR00571">
    <property type="entry name" value="dam"/>
    <property type="match status" value="1"/>
</dbReference>
<dbReference type="STRING" id="123822.B0188_00325"/>
<dbReference type="Gene3D" id="3.40.50.150">
    <property type="entry name" value="Vaccinia Virus protein VP39"/>
    <property type="match status" value="1"/>
</dbReference>
<dbReference type="InterPro" id="IPR002052">
    <property type="entry name" value="DNA_methylase_N6_adenine_CS"/>
</dbReference>
<dbReference type="EMBL" id="MUYB01000001">
    <property type="protein sequence ID" value="OOS07560.1"/>
    <property type="molecule type" value="Genomic_DNA"/>
</dbReference>
<dbReference type="OrthoDB" id="9805629at2"/>
<dbReference type="EC" id="2.1.1.72" evidence="2 8"/>
<evidence type="ECO:0000256" key="3">
    <source>
        <dbReference type="ARBA" id="ARBA00022603"/>
    </source>
</evidence>
<comment type="caution">
    <text evidence="9">The sequence shown here is derived from an EMBL/GenBank/DDBJ whole genome shotgun (WGS) entry which is preliminary data.</text>
</comment>
<dbReference type="PIRSF" id="PIRSF000398">
    <property type="entry name" value="M_m6A_EcoRV"/>
    <property type="match status" value="1"/>
</dbReference>
<dbReference type="GO" id="GO:0032259">
    <property type="term" value="P:methylation"/>
    <property type="evidence" value="ECO:0007669"/>
    <property type="project" value="UniProtKB-KW"/>
</dbReference>
<feature type="binding site" evidence="7">
    <location>
        <position position="73"/>
    </location>
    <ligand>
        <name>S-adenosyl-L-methionine</name>
        <dbReference type="ChEBI" id="CHEBI:59789"/>
    </ligand>
</feature>
<feature type="binding site" evidence="7">
    <location>
        <position position="201"/>
    </location>
    <ligand>
        <name>S-adenosyl-L-methionine</name>
        <dbReference type="ChEBI" id="CHEBI:59789"/>
    </ligand>
</feature>
<dbReference type="AlphaFoldDB" id="A0A1T0BBG0"/>
<evidence type="ECO:0000256" key="2">
    <source>
        <dbReference type="ARBA" id="ARBA00011900"/>
    </source>
</evidence>
<dbReference type="GO" id="GO:0009007">
    <property type="term" value="F:site-specific DNA-methyltransferase (adenine-specific) activity"/>
    <property type="evidence" value="ECO:0007669"/>
    <property type="project" value="UniProtKB-UniRule"/>
</dbReference>
<dbReference type="PANTHER" id="PTHR30481:SF3">
    <property type="entry name" value="DNA ADENINE METHYLASE"/>
    <property type="match status" value="1"/>
</dbReference>
<reference evidence="9 10" key="1">
    <citation type="submission" date="2017-02" db="EMBL/GenBank/DDBJ databases">
        <title>Draft genome sequence of Haemophilus felis CCUG 31170 type strain.</title>
        <authorList>
            <person name="Engstrom-Jakobsson H."/>
            <person name="Salva-Serra F."/>
            <person name="Thorell K."/>
            <person name="Gonzales-Siles L."/>
            <person name="Karlsson R."/>
            <person name="Boulund F."/>
            <person name="Engstrand L."/>
            <person name="Kristiansson E."/>
            <person name="Moore E."/>
        </authorList>
    </citation>
    <scope>NUCLEOTIDE SEQUENCE [LARGE SCALE GENOMIC DNA]</scope>
    <source>
        <strain evidence="9 10">CCUG 31170</strain>
    </source>
</reference>
<evidence type="ECO:0000313" key="10">
    <source>
        <dbReference type="Proteomes" id="UP000190023"/>
    </source>
</evidence>
<dbReference type="PANTHER" id="PTHR30481">
    <property type="entry name" value="DNA ADENINE METHYLASE"/>
    <property type="match status" value="1"/>
</dbReference>
<comment type="catalytic activity">
    <reaction evidence="6 8">
        <text>a 2'-deoxyadenosine in DNA + S-adenosyl-L-methionine = an N(6)-methyl-2'-deoxyadenosine in DNA + S-adenosyl-L-homocysteine + H(+)</text>
        <dbReference type="Rhea" id="RHEA:15197"/>
        <dbReference type="Rhea" id="RHEA-COMP:12418"/>
        <dbReference type="Rhea" id="RHEA-COMP:12419"/>
        <dbReference type="ChEBI" id="CHEBI:15378"/>
        <dbReference type="ChEBI" id="CHEBI:57856"/>
        <dbReference type="ChEBI" id="CHEBI:59789"/>
        <dbReference type="ChEBI" id="CHEBI:90615"/>
        <dbReference type="ChEBI" id="CHEBI:90616"/>
        <dbReference type="EC" id="2.1.1.72"/>
    </reaction>
</comment>
<evidence type="ECO:0000313" key="9">
    <source>
        <dbReference type="EMBL" id="OOS07560.1"/>
    </source>
</evidence>
<comment type="similarity">
    <text evidence="1 8">Belongs to the N(4)/N(6)-methyltransferase family.</text>
</comment>
<dbReference type="PROSITE" id="PS00092">
    <property type="entry name" value="N6_MTASE"/>
    <property type="match status" value="1"/>
</dbReference>
<proteinExistence type="inferred from homology"/>
<dbReference type="Gene3D" id="1.10.1020.10">
    <property type="entry name" value="Adenine-specific Methyltransferase, Domain 2"/>
    <property type="match status" value="1"/>
</dbReference>
<feature type="binding site" evidence="7">
    <location>
        <position position="28"/>
    </location>
    <ligand>
        <name>S-adenosyl-L-methionine</name>
        <dbReference type="ChEBI" id="CHEBI:59789"/>
    </ligand>
</feature>
<dbReference type="GO" id="GO:0043565">
    <property type="term" value="F:sequence-specific DNA binding"/>
    <property type="evidence" value="ECO:0007669"/>
    <property type="project" value="TreeGrafter"/>
</dbReference>
<evidence type="ECO:0000256" key="7">
    <source>
        <dbReference type="PIRSR" id="PIRSR000398-1"/>
    </source>
</evidence>
<protein>
    <recommendedName>
        <fullName evidence="2 8">Site-specific DNA-methyltransferase (adenine-specific)</fullName>
        <ecNumber evidence="2 8">2.1.1.72</ecNumber>
    </recommendedName>
</protein>
<evidence type="ECO:0000256" key="6">
    <source>
        <dbReference type="ARBA" id="ARBA00047942"/>
    </source>
</evidence>
<evidence type="ECO:0000256" key="4">
    <source>
        <dbReference type="ARBA" id="ARBA00022679"/>
    </source>
</evidence>
<keyword evidence="3 8" id="KW-0489">Methyltransferase</keyword>
<keyword evidence="4 8" id="KW-0808">Transferase</keyword>
<dbReference type="GO" id="GO:0009307">
    <property type="term" value="P:DNA restriction-modification system"/>
    <property type="evidence" value="ECO:0007669"/>
    <property type="project" value="InterPro"/>
</dbReference>
<dbReference type="InterPro" id="IPR029063">
    <property type="entry name" value="SAM-dependent_MTases_sf"/>
</dbReference>
<accession>A0A1T0BBG0</accession>
<feature type="binding site" evidence="7">
    <location>
        <position position="32"/>
    </location>
    <ligand>
        <name>S-adenosyl-L-methionine</name>
        <dbReference type="ChEBI" id="CHEBI:59789"/>
    </ligand>
</feature>
<organism evidence="9 10">
    <name type="scientific">[Haemophilus] felis</name>
    <dbReference type="NCBI Taxonomy" id="123822"/>
    <lineage>
        <taxon>Bacteria</taxon>
        <taxon>Pseudomonadati</taxon>
        <taxon>Pseudomonadota</taxon>
        <taxon>Gammaproteobacteria</taxon>
        <taxon>Pasteurellales</taxon>
        <taxon>Pasteurellaceae</taxon>
    </lineage>
</organism>
<dbReference type="GO" id="GO:0006298">
    <property type="term" value="P:mismatch repair"/>
    <property type="evidence" value="ECO:0007669"/>
    <property type="project" value="TreeGrafter"/>
</dbReference>
<evidence type="ECO:0000256" key="8">
    <source>
        <dbReference type="RuleBase" id="RU361257"/>
    </source>
</evidence>
<keyword evidence="10" id="KW-1185">Reference proteome</keyword>
<dbReference type="InterPro" id="IPR012327">
    <property type="entry name" value="MeTrfase_D12"/>
</dbReference>
<dbReference type="InterPro" id="IPR023095">
    <property type="entry name" value="Ade_MeTrfase_dom_2"/>
</dbReference>
<evidence type="ECO:0000256" key="1">
    <source>
        <dbReference type="ARBA" id="ARBA00006594"/>
    </source>
</evidence>
<dbReference type="Pfam" id="PF02086">
    <property type="entry name" value="MethyltransfD12"/>
    <property type="match status" value="1"/>
</dbReference>
<evidence type="ECO:0000256" key="5">
    <source>
        <dbReference type="ARBA" id="ARBA00022691"/>
    </source>
</evidence>
<sequence length="295" mass="34232">MSSPSSQPTSSLLKQFKQNHKCRPFLKWAGGKFRLTEQINACFPKGKSCLIEPFVGAGSVFLNSQFERYILVDINADLINLFNLVKQDVETYISASRQIFFHPEANQATYYYAQRARFNASQDPFERSILFLYLNRFGFNGLCRYNSRYEFNVPFGRHKIHYFPEAELYFFAEKAQRAEFICGDFQKAFQLADKDSVIYCDPPYAPLLQQTNFTRYSGNDFSEENQIGLATLARITAQERNIPVVISNHDTPFTRKIYKGAKLKKLQVNRFISQHKEKRVQVSELLAIFNQFSSC</sequence>
<gene>
    <name evidence="9" type="ORF">B0188_00325</name>
</gene>
<dbReference type="GO" id="GO:1904047">
    <property type="term" value="F:S-adenosyl-L-methionine binding"/>
    <property type="evidence" value="ECO:0007669"/>
    <property type="project" value="TreeGrafter"/>
</dbReference>
<dbReference type="SUPFAM" id="SSF53335">
    <property type="entry name" value="S-adenosyl-L-methionine-dependent methyltransferases"/>
    <property type="match status" value="1"/>
</dbReference>
<dbReference type="PRINTS" id="PR00505">
    <property type="entry name" value="D12N6MTFRASE"/>
</dbReference>
<keyword evidence="5 8" id="KW-0949">S-adenosyl-L-methionine</keyword>
<dbReference type="Proteomes" id="UP000190023">
    <property type="component" value="Unassembled WGS sequence"/>
</dbReference>
<dbReference type="InterPro" id="IPR012263">
    <property type="entry name" value="M_m6A_EcoRV"/>
</dbReference>